<evidence type="ECO:0000313" key="5">
    <source>
        <dbReference type="EMBL" id="HJD30376.1"/>
    </source>
</evidence>
<dbReference type="EMBL" id="DWUW01000011">
    <property type="protein sequence ID" value="HJD30376.1"/>
    <property type="molecule type" value="Genomic_DNA"/>
</dbReference>
<dbReference type="InterPro" id="IPR014710">
    <property type="entry name" value="RmlC-like_jellyroll"/>
</dbReference>
<dbReference type="SUPFAM" id="SSF46689">
    <property type="entry name" value="Homeodomain-like"/>
    <property type="match status" value="2"/>
</dbReference>
<dbReference type="SUPFAM" id="SSF51182">
    <property type="entry name" value="RmlC-like cupins"/>
    <property type="match status" value="1"/>
</dbReference>
<dbReference type="SMART" id="SM00342">
    <property type="entry name" value="HTH_ARAC"/>
    <property type="match status" value="1"/>
</dbReference>
<feature type="domain" description="HTH araC/xylS-type" evidence="4">
    <location>
        <begin position="194"/>
        <end position="291"/>
    </location>
</feature>
<dbReference type="PANTHER" id="PTHR43280">
    <property type="entry name" value="ARAC-FAMILY TRANSCRIPTIONAL REGULATOR"/>
    <property type="match status" value="1"/>
</dbReference>
<dbReference type="Pfam" id="PF02311">
    <property type="entry name" value="AraC_binding"/>
    <property type="match status" value="1"/>
</dbReference>
<protein>
    <submittedName>
        <fullName evidence="5">AraC family transcriptional regulator</fullName>
    </submittedName>
</protein>
<dbReference type="Pfam" id="PF12833">
    <property type="entry name" value="HTH_18"/>
    <property type="match status" value="1"/>
</dbReference>
<dbReference type="PANTHER" id="PTHR43280:SF2">
    <property type="entry name" value="HTH-TYPE TRANSCRIPTIONAL REGULATOR EXSA"/>
    <property type="match status" value="1"/>
</dbReference>
<dbReference type="InterPro" id="IPR011051">
    <property type="entry name" value="RmlC_Cupin_sf"/>
</dbReference>
<name>A0A9D2QZY8_9FIRM</name>
<evidence type="ECO:0000259" key="4">
    <source>
        <dbReference type="PROSITE" id="PS01124"/>
    </source>
</evidence>
<evidence type="ECO:0000313" key="6">
    <source>
        <dbReference type="Proteomes" id="UP000823851"/>
    </source>
</evidence>
<gene>
    <name evidence="5" type="ORF">H9912_00370</name>
</gene>
<dbReference type="InterPro" id="IPR018060">
    <property type="entry name" value="HTH_AraC"/>
</dbReference>
<keyword evidence="2" id="KW-0238">DNA-binding</keyword>
<dbReference type="Gene3D" id="1.10.10.60">
    <property type="entry name" value="Homeodomain-like"/>
    <property type="match status" value="2"/>
</dbReference>
<evidence type="ECO:0000256" key="3">
    <source>
        <dbReference type="ARBA" id="ARBA00023163"/>
    </source>
</evidence>
<dbReference type="Proteomes" id="UP000823851">
    <property type="component" value="Unassembled WGS sequence"/>
</dbReference>
<accession>A0A9D2QZY8</accession>
<dbReference type="InterPro" id="IPR009057">
    <property type="entry name" value="Homeodomain-like_sf"/>
</dbReference>
<keyword evidence="1" id="KW-0805">Transcription regulation</keyword>
<organism evidence="5 6">
    <name type="scientific">Candidatus Eisenbergiella stercorigallinarum</name>
    <dbReference type="NCBI Taxonomy" id="2838557"/>
    <lineage>
        <taxon>Bacteria</taxon>
        <taxon>Bacillati</taxon>
        <taxon>Bacillota</taxon>
        <taxon>Clostridia</taxon>
        <taxon>Lachnospirales</taxon>
        <taxon>Lachnospiraceae</taxon>
        <taxon>Eisenbergiella</taxon>
    </lineage>
</organism>
<sequence>MAEIRTSFMSGDDERQYMIREDFEIYEKHGAPAGATALHYHDFYEIIYILDGEFSSLVDNVTYFLKKGDFLLIGRNVMHKYHYVEGKHVRSRRIVLWISRQMLDRLSAGERDLSRCFERGKGAVYHFPLYYEGILHGMLVRTAMTDVPDMEGMEGKRLYDRAQLTLFFLYLNELCEKEAFASGEKMRVHHELVEKVNAYIEAHMQEPVTLDELAQEAHMSKYYFLRRFKELTGTTAHAYLNNKRLIRCCELLQEGAAVGEVWGRCGFSDYSSFLRNFRKEYGMSPTSYKTYLGKRGAFM</sequence>
<reference evidence="5" key="2">
    <citation type="submission" date="2021-04" db="EMBL/GenBank/DDBJ databases">
        <authorList>
            <person name="Gilroy R."/>
        </authorList>
    </citation>
    <scope>NUCLEOTIDE SEQUENCE</scope>
    <source>
        <strain evidence="5">ChiHjej8B7-25341</strain>
    </source>
</reference>
<dbReference type="AlphaFoldDB" id="A0A9D2QZY8"/>
<reference evidence="5" key="1">
    <citation type="journal article" date="2021" name="PeerJ">
        <title>Extensive microbial diversity within the chicken gut microbiome revealed by metagenomics and culture.</title>
        <authorList>
            <person name="Gilroy R."/>
            <person name="Ravi A."/>
            <person name="Getino M."/>
            <person name="Pursley I."/>
            <person name="Horton D.L."/>
            <person name="Alikhan N.F."/>
            <person name="Baker D."/>
            <person name="Gharbi K."/>
            <person name="Hall N."/>
            <person name="Watson M."/>
            <person name="Adriaenssens E.M."/>
            <person name="Foster-Nyarko E."/>
            <person name="Jarju S."/>
            <person name="Secka A."/>
            <person name="Antonio M."/>
            <person name="Oren A."/>
            <person name="Chaudhuri R.R."/>
            <person name="La Ragione R."/>
            <person name="Hildebrand F."/>
            <person name="Pallen M.J."/>
        </authorList>
    </citation>
    <scope>NUCLEOTIDE SEQUENCE</scope>
    <source>
        <strain evidence="5">ChiHjej8B7-25341</strain>
    </source>
</reference>
<evidence type="ECO:0000256" key="1">
    <source>
        <dbReference type="ARBA" id="ARBA00023015"/>
    </source>
</evidence>
<proteinExistence type="predicted"/>
<dbReference type="GO" id="GO:0003700">
    <property type="term" value="F:DNA-binding transcription factor activity"/>
    <property type="evidence" value="ECO:0007669"/>
    <property type="project" value="InterPro"/>
</dbReference>
<evidence type="ECO:0000256" key="2">
    <source>
        <dbReference type="ARBA" id="ARBA00023125"/>
    </source>
</evidence>
<keyword evidence="3" id="KW-0804">Transcription</keyword>
<dbReference type="PROSITE" id="PS01124">
    <property type="entry name" value="HTH_ARAC_FAMILY_2"/>
    <property type="match status" value="1"/>
</dbReference>
<dbReference type="InterPro" id="IPR003313">
    <property type="entry name" value="AraC-bd"/>
</dbReference>
<dbReference type="GO" id="GO:0043565">
    <property type="term" value="F:sequence-specific DNA binding"/>
    <property type="evidence" value="ECO:0007669"/>
    <property type="project" value="InterPro"/>
</dbReference>
<dbReference type="Gene3D" id="2.60.120.10">
    <property type="entry name" value="Jelly Rolls"/>
    <property type="match status" value="1"/>
</dbReference>
<comment type="caution">
    <text evidence="5">The sequence shown here is derived from an EMBL/GenBank/DDBJ whole genome shotgun (WGS) entry which is preliminary data.</text>
</comment>